<evidence type="ECO:0000259" key="2">
    <source>
        <dbReference type="Pfam" id="PF25896"/>
    </source>
</evidence>
<reference evidence="3 4" key="1">
    <citation type="submission" date="2024-06" db="EMBL/GenBank/DDBJ databases">
        <title>A chromosome level genome sequence of Diviner's sage (Salvia divinorum).</title>
        <authorList>
            <person name="Ford S.A."/>
            <person name="Ro D.-K."/>
            <person name="Ness R.W."/>
            <person name="Phillips M.A."/>
        </authorList>
    </citation>
    <scope>NUCLEOTIDE SEQUENCE [LARGE SCALE GENOMIC DNA]</scope>
    <source>
        <strain evidence="3">SAF-2024a</strain>
        <tissue evidence="3">Leaf</tissue>
    </source>
</reference>
<evidence type="ECO:0000313" key="4">
    <source>
        <dbReference type="Proteomes" id="UP001567538"/>
    </source>
</evidence>
<dbReference type="AlphaFoldDB" id="A0ABD1FJT3"/>
<dbReference type="InterPro" id="IPR058941">
    <property type="entry name" value="HTH_AT3G52170-like"/>
</dbReference>
<name>A0ABD1FJT3_SALDI</name>
<organism evidence="3 4">
    <name type="scientific">Salvia divinorum</name>
    <name type="common">Maria pastora</name>
    <name type="synonym">Diviner's sage</name>
    <dbReference type="NCBI Taxonomy" id="28513"/>
    <lineage>
        <taxon>Eukaryota</taxon>
        <taxon>Viridiplantae</taxon>
        <taxon>Streptophyta</taxon>
        <taxon>Embryophyta</taxon>
        <taxon>Tracheophyta</taxon>
        <taxon>Spermatophyta</taxon>
        <taxon>Magnoliopsida</taxon>
        <taxon>eudicotyledons</taxon>
        <taxon>Gunneridae</taxon>
        <taxon>Pentapetalae</taxon>
        <taxon>asterids</taxon>
        <taxon>lamiids</taxon>
        <taxon>Lamiales</taxon>
        <taxon>Lamiaceae</taxon>
        <taxon>Nepetoideae</taxon>
        <taxon>Mentheae</taxon>
        <taxon>Salviinae</taxon>
        <taxon>Salvia</taxon>
        <taxon>Salvia subgen. Calosphace</taxon>
    </lineage>
</organism>
<dbReference type="PANTHER" id="PTHR34568">
    <property type="entry name" value="RRM DOMAIN-CONTAINING PROTEIN"/>
    <property type="match status" value="1"/>
</dbReference>
<dbReference type="PANTHER" id="PTHR34568:SF1">
    <property type="entry name" value="DNA BINDING PROTEIN"/>
    <property type="match status" value="1"/>
</dbReference>
<feature type="compositionally biased region" description="Basic and acidic residues" evidence="1">
    <location>
        <begin position="402"/>
        <end position="411"/>
    </location>
</feature>
<dbReference type="EMBL" id="JBEAFC010000014">
    <property type="protein sequence ID" value="KAL1532102.1"/>
    <property type="molecule type" value="Genomic_DNA"/>
</dbReference>
<feature type="region of interest" description="Disordered" evidence="1">
    <location>
        <begin position="380"/>
        <end position="438"/>
    </location>
</feature>
<sequence length="459" mass="50217">MQAGNVGLVGQVFALASSSDSGGKKTRIRRSKEERKSIAESFIKKYQISNDGNFPSLNLTHKEVGGSFYTVREIVREIIQENRVLAPPKVSPEENEENSLFWSLRTAPFGSISTEPNVNLSVLDRGDVVTHIAPNGIQFPSAENISTSNESYELADADGGSDQTSAIHQLPNHYQDESMEEVSNLPQTKSHEFEENTVNGFVVADHYKDINEGSGSQYHIKNDETVDKEKELGERIHTELTAIKTPNQEKLEAQNVESSPSFKSLTNSGIVVETFPLRPVPTTIDKIAEESGKRQGEAETLEDKETEQEKKTLTQNSSNFVSEKGDNKLPHSAVELNGENMDAKVVLNLMENAIHTSAPKSSELDAGSIGQLESMVSLPDGAKASSSTKTLISENSTAVAGKSRDRDDNSKAKGNNPTLDRINLETWDGAAKKSPQPESNPLLALVKSIISSFVKFWTE</sequence>
<feature type="region of interest" description="Disordered" evidence="1">
    <location>
        <begin position="290"/>
        <end position="332"/>
    </location>
</feature>
<proteinExistence type="predicted"/>
<gene>
    <name evidence="3" type="ORF">AAHA92_32158</name>
</gene>
<feature type="compositionally biased region" description="Basic and acidic residues" evidence="1">
    <location>
        <begin position="290"/>
        <end position="312"/>
    </location>
</feature>
<feature type="compositionally biased region" description="Polar residues" evidence="1">
    <location>
        <begin position="384"/>
        <end position="398"/>
    </location>
</feature>
<dbReference type="Pfam" id="PF25896">
    <property type="entry name" value="HTH_AT3G52170"/>
    <property type="match status" value="1"/>
</dbReference>
<accession>A0ABD1FJT3</accession>
<comment type="caution">
    <text evidence="3">The sequence shown here is derived from an EMBL/GenBank/DDBJ whole genome shotgun (WGS) entry which is preliminary data.</text>
</comment>
<evidence type="ECO:0000256" key="1">
    <source>
        <dbReference type="SAM" id="MobiDB-lite"/>
    </source>
</evidence>
<dbReference type="InterPro" id="IPR058942">
    <property type="entry name" value="AT3G52170-like"/>
</dbReference>
<keyword evidence="4" id="KW-1185">Reference proteome</keyword>
<feature type="domain" description="AT3G52170-like helix-turn-helix" evidence="2">
    <location>
        <begin position="31"/>
        <end position="79"/>
    </location>
</feature>
<evidence type="ECO:0000313" key="3">
    <source>
        <dbReference type="EMBL" id="KAL1532102.1"/>
    </source>
</evidence>
<protein>
    <recommendedName>
        <fullName evidence="2">AT3G52170-like helix-turn-helix domain-containing protein</fullName>
    </recommendedName>
</protein>
<dbReference type="Proteomes" id="UP001567538">
    <property type="component" value="Unassembled WGS sequence"/>
</dbReference>